<organism evidence="1 2">
    <name type="scientific">Ruminococcus bovis</name>
    <dbReference type="NCBI Taxonomy" id="2564099"/>
    <lineage>
        <taxon>Bacteria</taxon>
        <taxon>Bacillati</taxon>
        <taxon>Bacillota</taxon>
        <taxon>Clostridia</taxon>
        <taxon>Eubacteriales</taxon>
        <taxon>Oscillospiraceae</taxon>
        <taxon>Ruminococcus</taxon>
    </lineage>
</organism>
<name>A0A4P8XUT3_9FIRM</name>
<gene>
    <name evidence="1" type="ORF">E5Z56_05415</name>
</gene>
<protein>
    <submittedName>
        <fullName evidence="1">DNA-binding protein</fullName>
    </submittedName>
</protein>
<keyword evidence="1" id="KW-0238">DNA-binding</keyword>
<dbReference type="KEGG" id="ruj:E5Z56_05415"/>
<proteinExistence type="predicted"/>
<dbReference type="AlphaFoldDB" id="A0A4P8XUT3"/>
<evidence type="ECO:0000313" key="2">
    <source>
        <dbReference type="Proteomes" id="UP000301475"/>
    </source>
</evidence>
<sequence>MTNYNNVTPLKVPKMRTIKECINEIRELDPHTAVTEYHLRQLTITGVIPRVKAGKKYLVNLDTVLEYLQNPTAEKFKQNNNTAVSVVNGIRAVY</sequence>
<keyword evidence="2" id="KW-1185">Reference proteome</keyword>
<dbReference type="GO" id="GO:0003677">
    <property type="term" value="F:DNA binding"/>
    <property type="evidence" value="ECO:0007669"/>
    <property type="project" value="UniProtKB-KW"/>
</dbReference>
<dbReference type="RefSeq" id="WP_138156915.1">
    <property type="nucleotide sequence ID" value="NZ_CP039381.1"/>
</dbReference>
<dbReference type="EMBL" id="CP039381">
    <property type="protein sequence ID" value="QCT06835.1"/>
    <property type="molecule type" value="Genomic_DNA"/>
</dbReference>
<evidence type="ECO:0000313" key="1">
    <source>
        <dbReference type="EMBL" id="QCT06835.1"/>
    </source>
</evidence>
<accession>A0A4P8XUT3</accession>
<dbReference type="Proteomes" id="UP000301475">
    <property type="component" value="Chromosome"/>
</dbReference>
<reference evidence="1 2" key="1">
    <citation type="submission" date="2019-04" db="EMBL/GenBank/DDBJ databases">
        <authorList>
            <person name="Embree M."/>
            <person name="Gaffney J.R."/>
        </authorList>
    </citation>
    <scope>NUCLEOTIDE SEQUENCE [LARGE SCALE GENOMIC DNA]</scope>
    <source>
        <strain evidence="1 2">JE7A12</strain>
    </source>
</reference>
<dbReference type="OrthoDB" id="1634422at2"/>